<comment type="caution">
    <text evidence="3">The sequence shown here is derived from an EMBL/GenBank/DDBJ whole genome shotgun (WGS) entry which is preliminary data.</text>
</comment>
<feature type="compositionally biased region" description="Basic and acidic residues" evidence="2">
    <location>
        <begin position="339"/>
        <end position="350"/>
    </location>
</feature>
<dbReference type="InterPro" id="IPR015943">
    <property type="entry name" value="WD40/YVTN_repeat-like_dom_sf"/>
</dbReference>
<dbReference type="OrthoDB" id="1715191at2759"/>
<accession>A0A8H5FKF5</accession>
<name>A0A8H5FKF5_9AGAR</name>
<organism evidence="3 4">
    <name type="scientific">Ephemerocybe angulata</name>
    <dbReference type="NCBI Taxonomy" id="980116"/>
    <lineage>
        <taxon>Eukaryota</taxon>
        <taxon>Fungi</taxon>
        <taxon>Dikarya</taxon>
        <taxon>Basidiomycota</taxon>
        <taxon>Agaricomycotina</taxon>
        <taxon>Agaricomycetes</taxon>
        <taxon>Agaricomycetidae</taxon>
        <taxon>Agaricales</taxon>
        <taxon>Agaricineae</taxon>
        <taxon>Psathyrellaceae</taxon>
        <taxon>Ephemerocybe</taxon>
    </lineage>
</organism>
<dbReference type="Gene3D" id="2.130.10.10">
    <property type="entry name" value="YVTN repeat-like/Quinoprotein amine dehydrogenase"/>
    <property type="match status" value="1"/>
</dbReference>
<evidence type="ECO:0000256" key="1">
    <source>
        <dbReference type="ARBA" id="ARBA00005564"/>
    </source>
</evidence>
<dbReference type="SUPFAM" id="SSF50974">
    <property type="entry name" value="Nitrous oxide reductase, N-terminal domain"/>
    <property type="match status" value="1"/>
</dbReference>
<sequence length="454" mass="49561">MELLPESAGATGADTLLHILSGSFRSISLALLAFYPLNRTLEHVKTVPAFGPHQYLALNPGKPDVVYTTSWADPPILSSWSLLRSEHGHGTLVQDVKHLNTVKIIQSLIVDAAATSSYISVPPPYGFVYSTGGPTGEVHTLAPDGSFGEKIQQYLFVPEDELETTDKTPVALRYGSHGVEFSSSGYGFIPVLGTSTIEMYRRDSSTGRLDHVFSSPSPRGSESHDGPRHVKVHPNGKILYCLTEHNNLLDVYEINSTQGSLTHLTSHSILPLHINPGGTDDPKFRGDTLMLTPPNEAFPAPVAIFTTTRGSTSETRGWMSVFRLDKDGHVQESTPGGPAEEHEGRQKEEVTEAGVLRFETPTSGGRANALDIKLKSGKEGGYWILLTDDDQQADRVGAVRVLEWDGWGDGGEGKPSDLRVVAEWPKDGYRREDETPGREEEQDFKGASHAIWLD</sequence>
<proteinExistence type="inferred from homology"/>
<protein>
    <recommendedName>
        <fullName evidence="5">Isomerase YbhE</fullName>
    </recommendedName>
</protein>
<gene>
    <name evidence="3" type="ORF">D9611_009178</name>
</gene>
<dbReference type="InterPro" id="IPR019405">
    <property type="entry name" value="Lactonase_7-beta_prop"/>
</dbReference>
<feature type="region of interest" description="Disordered" evidence="2">
    <location>
        <begin position="426"/>
        <end position="454"/>
    </location>
</feature>
<feature type="compositionally biased region" description="Basic and acidic residues" evidence="2">
    <location>
        <begin position="426"/>
        <end position="446"/>
    </location>
</feature>
<keyword evidence="4" id="KW-1185">Reference proteome</keyword>
<evidence type="ECO:0000313" key="3">
    <source>
        <dbReference type="EMBL" id="KAF5339882.1"/>
    </source>
</evidence>
<dbReference type="InterPro" id="IPR011045">
    <property type="entry name" value="N2O_reductase_N"/>
</dbReference>
<dbReference type="PANTHER" id="PTHR30344:SF4">
    <property type="entry name" value="CYCLASE, PUTATIVE (AFU_ORTHOLOGUE AFUA_6G11580)-RELATED"/>
    <property type="match status" value="1"/>
</dbReference>
<evidence type="ECO:0000256" key="2">
    <source>
        <dbReference type="SAM" id="MobiDB-lite"/>
    </source>
</evidence>
<reference evidence="3 4" key="1">
    <citation type="journal article" date="2020" name="ISME J.">
        <title>Uncovering the hidden diversity of litter-decomposition mechanisms in mushroom-forming fungi.</title>
        <authorList>
            <person name="Floudas D."/>
            <person name="Bentzer J."/>
            <person name="Ahren D."/>
            <person name="Johansson T."/>
            <person name="Persson P."/>
            <person name="Tunlid A."/>
        </authorList>
    </citation>
    <scope>NUCLEOTIDE SEQUENCE [LARGE SCALE GENOMIC DNA]</scope>
    <source>
        <strain evidence="3 4">CBS 175.51</strain>
    </source>
</reference>
<evidence type="ECO:0008006" key="5">
    <source>
        <dbReference type="Google" id="ProtNLM"/>
    </source>
</evidence>
<feature type="region of interest" description="Disordered" evidence="2">
    <location>
        <begin position="328"/>
        <end position="350"/>
    </location>
</feature>
<dbReference type="EMBL" id="JAACJK010000006">
    <property type="protein sequence ID" value="KAF5339882.1"/>
    <property type="molecule type" value="Genomic_DNA"/>
</dbReference>
<dbReference type="AlphaFoldDB" id="A0A8H5FKF5"/>
<evidence type="ECO:0000313" key="4">
    <source>
        <dbReference type="Proteomes" id="UP000541558"/>
    </source>
</evidence>
<dbReference type="PANTHER" id="PTHR30344">
    <property type="entry name" value="6-PHOSPHOGLUCONOLACTONASE-RELATED"/>
    <property type="match status" value="1"/>
</dbReference>
<dbReference type="GO" id="GO:0017057">
    <property type="term" value="F:6-phosphogluconolactonase activity"/>
    <property type="evidence" value="ECO:0007669"/>
    <property type="project" value="TreeGrafter"/>
</dbReference>
<feature type="region of interest" description="Disordered" evidence="2">
    <location>
        <begin position="207"/>
        <end position="229"/>
    </location>
</feature>
<dbReference type="Proteomes" id="UP000541558">
    <property type="component" value="Unassembled WGS sequence"/>
</dbReference>
<comment type="similarity">
    <text evidence="1">Belongs to the cycloisomerase 2 family.</text>
</comment>
<dbReference type="Pfam" id="PF10282">
    <property type="entry name" value="Lactonase"/>
    <property type="match status" value="1"/>
</dbReference>
<dbReference type="InterPro" id="IPR050282">
    <property type="entry name" value="Cycloisomerase_2"/>
</dbReference>